<evidence type="ECO:0000256" key="8">
    <source>
        <dbReference type="ARBA" id="ARBA00068882"/>
    </source>
</evidence>
<keyword evidence="5 9" id="KW-0812">Transmembrane</keyword>
<dbReference type="PANTHER" id="PTHR43840">
    <property type="entry name" value="MITOCHONDRIAL METAL TRANSPORTER 1-RELATED"/>
    <property type="match status" value="1"/>
</dbReference>
<name>A0A501WHX8_9RHOB</name>
<evidence type="ECO:0000256" key="6">
    <source>
        <dbReference type="ARBA" id="ARBA00022989"/>
    </source>
</evidence>
<reference evidence="12 13" key="1">
    <citation type="submission" date="2019-06" db="EMBL/GenBank/DDBJ databases">
        <title>A novel bacterium of genus Amaricoccus, isolated from marine sediment.</title>
        <authorList>
            <person name="Huang H."/>
            <person name="Mo K."/>
            <person name="Hu Y."/>
        </authorList>
    </citation>
    <scope>NUCLEOTIDE SEQUENCE [LARGE SCALE GENOMIC DNA]</scope>
    <source>
        <strain evidence="12 13">HB172011</strain>
    </source>
</reference>
<dbReference type="InterPro" id="IPR058533">
    <property type="entry name" value="Cation_efflux_TM"/>
</dbReference>
<dbReference type="Pfam" id="PF16916">
    <property type="entry name" value="ZT_dimer"/>
    <property type="match status" value="1"/>
</dbReference>
<comment type="caution">
    <text evidence="12">The sequence shown here is derived from an EMBL/GenBank/DDBJ whole genome shotgun (WGS) entry which is preliminary data.</text>
</comment>
<dbReference type="Pfam" id="PF01545">
    <property type="entry name" value="Cation_efflux"/>
    <property type="match status" value="1"/>
</dbReference>
<dbReference type="Gene3D" id="1.20.1510.10">
    <property type="entry name" value="Cation efflux protein transmembrane domain"/>
    <property type="match status" value="1"/>
</dbReference>
<evidence type="ECO:0000259" key="11">
    <source>
        <dbReference type="Pfam" id="PF16916"/>
    </source>
</evidence>
<feature type="transmembrane region" description="Helical" evidence="9">
    <location>
        <begin position="152"/>
        <end position="171"/>
    </location>
</feature>
<dbReference type="InterPro" id="IPR027469">
    <property type="entry name" value="Cation_efflux_TMD_sf"/>
</dbReference>
<dbReference type="GO" id="GO:0005886">
    <property type="term" value="C:plasma membrane"/>
    <property type="evidence" value="ECO:0007669"/>
    <property type="project" value="UniProtKB-SubCell"/>
</dbReference>
<dbReference type="SUPFAM" id="SSF161111">
    <property type="entry name" value="Cation efflux protein transmembrane domain-like"/>
    <property type="match status" value="1"/>
</dbReference>
<evidence type="ECO:0000259" key="10">
    <source>
        <dbReference type="Pfam" id="PF01545"/>
    </source>
</evidence>
<dbReference type="EMBL" id="VFRP01000026">
    <property type="protein sequence ID" value="TPE47960.1"/>
    <property type="molecule type" value="Genomic_DNA"/>
</dbReference>
<feature type="domain" description="Cation efflux protein transmembrane" evidence="10">
    <location>
        <begin position="11"/>
        <end position="202"/>
    </location>
</feature>
<dbReference type="FunFam" id="3.30.70.1350:FF:000002">
    <property type="entry name" value="Ferrous-iron efflux pump FieF"/>
    <property type="match status" value="1"/>
</dbReference>
<evidence type="ECO:0000256" key="3">
    <source>
        <dbReference type="ARBA" id="ARBA00022448"/>
    </source>
</evidence>
<dbReference type="GO" id="GO:0015341">
    <property type="term" value="F:zinc efflux antiporter activity"/>
    <property type="evidence" value="ECO:0007669"/>
    <property type="project" value="TreeGrafter"/>
</dbReference>
<accession>A0A501WHX8</accession>
<protein>
    <recommendedName>
        <fullName evidence="8">Protein p34</fullName>
    </recommendedName>
</protein>
<dbReference type="NCBIfam" id="TIGR01297">
    <property type="entry name" value="CDF"/>
    <property type="match status" value="1"/>
</dbReference>
<dbReference type="RefSeq" id="WP_140455711.1">
    <property type="nucleotide sequence ID" value="NZ_VFRP01000026.1"/>
</dbReference>
<feature type="transmembrane region" description="Helical" evidence="9">
    <location>
        <begin position="7"/>
        <end position="26"/>
    </location>
</feature>
<dbReference type="GO" id="GO:0015093">
    <property type="term" value="F:ferrous iron transmembrane transporter activity"/>
    <property type="evidence" value="ECO:0007669"/>
    <property type="project" value="TreeGrafter"/>
</dbReference>
<keyword evidence="7 9" id="KW-0472">Membrane</keyword>
<keyword evidence="13" id="KW-1185">Reference proteome</keyword>
<feature type="transmembrane region" description="Helical" evidence="9">
    <location>
        <begin position="113"/>
        <end position="131"/>
    </location>
</feature>
<dbReference type="GO" id="GO:0015086">
    <property type="term" value="F:cadmium ion transmembrane transporter activity"/>
    <property type="evidence" value="ECO:0007669"/>
    <property type="project" value="TreeGrafter"/>
</dbReference>
<keyword evidence="3" id="KW-0813">Transport</keyword>
<comment type="subcellular location">
    <subcellularLocation>
        <location evidence="1">Cell membrane</location>
        <topology evidence="1">Multi-pass membrane protein</topology>
    </subcellularLocation>
</comment>
<evidence type="ECO:0000256" key="5">
    <source>
        <dbReference type="ARBA" id="ARBA00022692"/>
    </source>
</evidence>
<dbReference type="PANTHER" id="PTHR43840:SF15">
    <property type="entry name" value="MITOCHONDRIAL METAL TRANSPORTER 1-RELATED"/>
    <property type="match status" value="1"/>
</dbReference>
<dbReference type="SUPFAM" id="SSF160240">
    <property type="entry name" value="Cation efflux protein cytoplasmic domain-like"/>
    <property type="match status" value="1"/>
</dbReference>
<gene>
    <name evidence="12" type="ORF">FJM51_18990</name>
</gene>
<keyword evidence="6 9" id="KW-1133">Transmembrane helix</keyword>
<evidence type="ECO:0000256" key="1">
    <source>
        <dbReference type="ARBA" id="ARBA00004651"/>
    </source>
</evidence>
<evidence type="ECO:0000313" key="13">
    <source>
        <dbReference type="Proteomes" id="UP000319255"/>
    </source>
</evidence>
<dbReference type="OrthoDB" id="9806522at2"/>
<comment type="similarity">
    <text evidence="2">Belongs to the cation diffusion facilitator (CDF) transporter (TC 2.A.4) family.</text>
</comment>
<dbReference type="InterPro" id="IPR027470">
    <property type="entry name" value="Cation_efflux_CTD"/>
</dbReference>
<dbReference type="InterPro" id="IPR050291">
    <property type="entry name" value="CDF_Transporter"/>
</dbReference>
<evidence type="ECO:0000256" key="9">
    <source>
        <dbReference type="SAM" id="Phobius"/>
    </source>
</evidence>
<dbReference type="InterPro" id="IPR002524">
    <property type="entry name" value="Cation_efflux"/>
</dbReference>
<feature type="domain" description="Cation efflux protein cytoplasmic" evidence="11">
    <location>
        <begin position="206"/>
        <end position="284"/>
    </location>
</feature>
<keyword evidence="4" id="KW-1003">Cell membrane</keyword>
<feature type="transmembrane region" description="Helical" evidence="9">
    <location>
        <begin position="32"/>
        <end position="55"/>
    </location>
</feature>
<feature type="transmembrane region" description="Helical" evidence="9">
    <location>
        <begin position="75"/>
        <end position="93"/>
    </location>
</feature>
<proteinExistence type="inferred from homology"/>
<evidence type="ECO:0000256" key="4">
    <source>
        <dbReference type="ARBA" id="ARBA00022475"/>
    </source>
</evidence>
<dbReference type="Proteomes" id="UP000319255">
    <property type="component" value="Unassembled WGS sequence"/>
</dbReference>
<dbReference type="Gene3D" id="3.30.70.1350">
    <property type="entry name" value="Cation efflux protein, cytoplasmic domain"/>
    <property type="match status" value="1"/>
</dbReference>
<organism evidence="12 13">
    <name type="scientific">Amaricoccus solimangrovi</name>
    <dbReference type="NCBI Taxonomy" id="2589815"/>
    <lineage>
        <taxon>Bacteria</taxon>
        <taxon>Pseudomonadati</taxon>
        <taxon>Pseudomonadota</taxon>
        <taxon>Alphaproteobacteria</taxon>
        <taxon>Rhodobacterales</taxon>
        <taxon>Paracoccaceae</taxon>
        <taxon>Amaricoccus</taxon>
    </lineage>
</organism>
<sequence length="301" mass="31533">MQGSIRIAAGSLAVGFAVLAIKYLAYAVTGSVALYSDALESLVNVATALVALFAVRLSAQPADQNHPYGHHKIEYFSAVFAGTLIILAAGMILREAWAGLRDPRAIEAPLPGLLLSGLASALNAGWSRVLIGRGRAMRSPALVADGRHLLSDVVTSVGVTFGIVLTVVSGWKILDPLMAGVVALSILWSGWHVVRDSFGGLMDEALPEEALAPILRAIEKGGDGAIEVHDLRARGSGPATFVDFHMVVPGDMPVSEAHAICDRIEQAIKATTADALVTIHVEPEEKAKLEPSEGLAIATKA</sequence>
<evidence type="ECO:0000256" key="7">
    <source>
        <dbReference type="ARBA" id="ARBA00023136"/>
    </source>
</evidence>
<evidence type="ECO:0000313" key="12">
    <source>
        <dbReference type="EMBL" id="TPE47960.1"/>
    </source>
</evidence>
<evidence type="ECO:0000256" key="2">
    <source>
        <dbReference type="ARBA" id="ARBA00008114"/>
    </source>
</evidence>
<dbReference type="AlphaFoldDB" id="A0A501WHX8"/>
<dbReference type="InterPro" id="IPR036837">
    <property type="entry name" value="Cation_efflux_CTD_sf"/>
</dbReference>
<dbReference type="GO" id="GO:0006882">
    <property type="term" value="P:intracellular zinc ion homeostasis"/>
    <property type="evidence" value="ECO:0007669"/>
    <property type="project" value="TreeGrafter"/>
</dbReference>